<feature type="signal peptide" evidence="1">
    <location>
        <begin position="1"/>
        <end position="21"/>
    </location>
</feature>
<comment type="caution">
    <text evidence="2">The sequence shown here is derived from an EMBL/GenBank/DDBJ whole genome shotgun (WGS) entry which is preliminary data.</text>
</comment>
<evidence type="ECO:0008006" key="4">
    <source>
        <dbReference type="Google" id="ProtNLM"/>
    </source>
</evidence>
<keyword evidence="3" id="KW-1185">Reference proteome</keyword>
<organism evidence="2 3">
    <name type="scientific">Pseudoalteromonas qingdaonensis</name>
    <dbReference type="NCBI Taxonomy" id="3131913"/>
    <lineage>
        <taxon>Bacteria</taxon>
        <taxon>Pseudomonadati</taxon>
        <taxon>Pseudomonadota</taxon>
        <taxon>Gammaproteobacteria</taxon>
        <taxon>Alteromonadales</taxon>
        <taxon>Pseudoalteromonadaceae</taxon>
        <taxon>Pseudoalteromonas</taxon>
    </lineage>
</organism>
<evidence type="ECO:0000256" key="1">
    <source>
        <dbReference type="SAM" id="SignalP"/>
    </source>
</evidence>
<dbReference type="Proteomes" id="UP001447008">
    <property type="component" value="Unassembled WGS sequence"/>
</dbReference>
<dbReference type="EMBL" id="JBCGCU010000021">
    <property type="protein sequence ID" value="MEM0516569.1"/>
    <property type="molecule type" value="Genomic_DNA"/>
</dbReference>
<name>A0ABU9MZB0_9GAMM</name>
<feature type="chain" id="PRO_5047182015" description="Secreted protein" evidence="1">
    <location>
        <begin position="22"/>
        <end position="114"/>
    </location>
</feature>
<dbReference type="RefSeq" id="WP_342680048.1">
    <property type="nucleotide sequence ID" value="NZ_JBCGCU010000021.1"/>
</dbReference>
<reference evidence="2 3" key="1">
    <citation type="submission" date="2024-03" db="EMBL/GenBank/DDBJ databases">
        <title>Pseudoalteromonas qingdaonensis sp. nov., isolated from the intestines of marine benthic organisms.</title>
        <authorList>
            <person name="Lin X."/>
            <person name="Fang S."/>
            <person name="Hu X."/>
        </authorList>
    </citation>
    <scope>NUCLEOTIDE SEQUENCE [LARGE SCALE GENOMIC DNA]</scope>
    <source>
        <strain evidence="2 3">YIC-827</strain>
    </source>
</reference>
<evidence type="ECO:0000313" key="2">
    <source>
        <dbReference type="EMBL" id="MEM0516569.1"/>
    </source>
</evidence>
<protein>
    <recommendedName>
        <fullName evidence="4">Secreted protein</fullName>
    </recommendedName>
</protein>
<gene>
    <name evidence="2" type="ORF">WCN91_14280</name>
</gene>
<sequence>MTLLTPWLASMSILLAASSYAQTPEGKREKLYDFDEKVHYYQTKLADKRYRLEVVADDYQHFQRQSVFLLRHARKLCRSGAFNIQVFEGVQEYDSFPTTPRAYEANLLTEVSCD</sequence>
<keyword evidence="1" id="KW-0732">Signal</keyword>
<evidence type="ECO:0000313" key="3">
    <source>
        <dbReference type="Proteomes" id="UP001447008"/>
    </source>
</evidence>
<proteinExistence type="predicted"/>
<accession>A0ABU9MZB0</accession>